<reference evidence="2 3" key="1">
    <citation type="submission" date="2016-07" db="EMBL/GenBank/DDBJ databases">
        <title>Multiple horizontal gene transfer events from other fungi enriched the ability of initially mycotrophic Trichoderma (Ascomycota) to feed on dead plant biomass.</title>
        <authorList>
            <consortium name="DOE Joint Genome Institute"/>
            <person name="Aerts A."/>
            <person name="Atanasova L."/>
            <person name="Chenthamara K."/>
            <person name="Zhang J."/>
            <person name="Grujic M."/>
            <person name="Henrissat B."/>
            <person name="Kuo A."/>
            <person name="Salamov A."/>
            <person name="Lipzen A."/>
            <person name="Labutti K."/>
            <person name="Barry K."/>
            <person name="Miao Y."/>
            <person name="Rahimi M.J."/>
            <person name="Shen Q."/>
            <person name="Grigoriev I.V."/>
            <person name="Kubicek C.P."/>
            <person name="Druzhinina I.S."/>
        </authorList>
    </citation>
    <scope>NUCLEOTIDE SEQUENCE [LARGE SCALE GENOMIC DNA]</scope>
    <source>
        <strain evidence="2 3">CBS 226.95</strain>
    </source>
</reference>
<evidence type="ECO:0000313" key="3">
    <source>
        <dbReference type="Proteomes" id="UP000241690"/>
    </source>
</evidence>
<evidence type="ECO:0000313" key="2">
    <source>
        <dbReference type="EMBL" id="PTB47689.1"/>
    </source>
</evidence>
<dbReference type="Proteomes" id="UP000241690">
    <property type="component" value="Unassembled WGS sequence"/>
</dbReference>
<sequence length="69" mass="8042">MDFELSSAQLSHFIYMESLLLADARRKPSYTRLGCCIRGIMCFLLFLSAGCWLGATLYGKFYFYFYVKL</sequence>
<keyword evidence="1" id="KW-1133">Transmembrane helix</keyword>
<feature type="transmembrane region" description="Helical" evidence="1">
    <location>
        <begin position="35"/>
        <end position="59"/>
    </location>
</feature>
<name>A0A2T3ZSB6_TRIHA</name>
<evidence type="ECO:0000256" key="1">
    <source>
        <dbReference type="SAM" id="Phobius"/>
    </source>
</evidence>
<dbReference type="EMBL" id="KZ679710">
    <property type="protein sequence ID" value="PTB47689.1"/>
    <property type="molecule type" value="Genomic_DNA"/>
</dbReference>
<dbReference type="AlphaFoldDB" id="A0A2T3ZSB6"/>
<gene>
    <name evidence="2" type="ORF">M431DRAFT_514248</name>
</gene>
<dbReference type="GeneID" id="36628754"/>
<keyword evidence="3" id="KW-1185">Reference proteome</keyword>
<accession>A0A2T3ZSB6</accession>
<keyword evidence="1" id="KW-0472">Membrane</keyword>
<dbReference type="RefSeq" id="XP_024767366.1">
    <property type="nucleotide sequence ID" value="XM_024920185.1"/>
</dbReference>
<organism evidence="2 3">
    <name type="scientific">Trichoderma harzianum CBS 226.95</name>
    <dbReference type="NCBI Taxonomy" id="983964"/>
    <lineage>
        <taxon>Eukaryota</taxon>
        <taxon>Fungi</taxon>
        <taxon>Dikarya</taxon>
        <taxon>Ascomycota</taxon>
        <taxon>Pezizomycotina</taxon>
        <taxon>Sordariomycetes</taxon>
        <taxon>Hypocreomycetidae</taxon>
        <taxon>Hypocreales</taxon>
        <taxon>Hypocreaceae</taxon>
        <taxon>Trichoderma</taxon>
    </lineage>
</organism>
<feature type="non-terminal residue" evidence="2">
    <location>
        <position position="69"/>
    </location>
</feature>
<keyword evidence="1" id="KW-0812">Transmembrane</keyword>
<proteinExistence type="predicted"/>
<protein>
    <submittedName>
        <fullName evidence="2">Uncharacterized protein</fullName>
    </submittedName>
</protein>